<protein>
    <submittedName>
        <fullName evidence="1">CoA transferase</fullName>
    </submittedName>
</protein>
<proteinExistence type="predicted"/>
<accession>A0ABY7TGJ1</accession>
<reference evidence="1 2" key="1">
    <citation type="submission" date="2023-02" db="EMBL/GenBank/DDBJ databases">
        <title>Genome sequence of Sphingomonas naphthae.</title>
        <authorList>
            <person name="Kim S."/>
            <person name="Heo J."/>
            <person name="Kwon S.-W."/>
        </authorList>
    </citation>
    <scope>NUCLEOTIDE SEQUENCE [LARGE SCALE GENOMIC DNA]</scope>
    <source>
        <strain evidence="1 2">KACC 18716</strain>
    </source>
</reference>
<dbReference type="PANTHER" id="PTHR48228">
    <property type="entry name" value="SUCCINYL-COA--D-CITRAMALATE COA-TRANSFERASE"/>
    <property type="match status" value="1"/>
</dbReference>
<dbReference type="SUPFAM" id="SSF89796">
    <property type="entry name" value="CoA-transferase family III (CaiB/BaiF)"/>
    <property type="match status" value="1"/>
</dbReference>
<evidence type="ECO:0000313" key="2">
    <source>
        <dbReference type="Proteomes" id="UP001220395"/>
    </source>
</evidence>
<dbReference type="InterPro" id="IPR023606">
    <property type="entry name" value="CoA-Trfase_III_dom_1_sf"/>
</dbReference>
<name>A0ABY7TGJ1_9SPHN</name>
<dbReference type="EMBL" id="CP117411">
    <property type="protein sequence ID" value="WCT72178.1"/>
    <property type="molecule type" value="Genomic_DNA"/>
</dbReference>
<dbReference type="RefSeq" id="WP_273686132.1">
    <property type="nucleotide sequence ID" value="NZ_CP117411.1"/>
</dbReference>
<dbReference type="InterPro" id="IPR050509">
    <property type="entry name" value="CoA-transferase_III"/>
</dbReference>
<dbReference type="Proteomes" id="UP001220395">
    <property type="component" value="Chromosome"/>
</dbReference>
<organism evidence="1 2">
    <name type="scientific">Sphingomonas naphthae</name>
    <dbReference type="NCBI Taxonomy" id="1813468"/>
    <lineage>
        <taxon>Bacteria</taxon>
        <taxon>Pseudomonadati</taxon>
        <taxon>Pseudomonadota</taxon>
        <taxon>Alphaproteobacteria</taxon>
        <taxon>Sphingomonadales</taxon>
        <taxon>Sphingomonadaceae</taxon>
        <taxon>Sphingomonas</taxon>
    </lineage>
</organism>
<dbReference type="InterPro" id="IPR044855">
    <property type="entry name" value="CoA-Trfase_III_dom3_sf"/>
</dbReference>
<keyword evidence="2" id="KW-1185">Reference proteome</keyword>
<dbReference type="Pfam" id="PF02515">
    <property type="entry name" value="CoA_transf_3"/>
    <property type="match status" value="1"/>
</dbReference>
<dbReference type="PANTHER" id="PTHR48228:SF2">
    <property type="entry name" value="E-CINNAMOYL-COA:R-PHENYLLACTATE COA TRANSFERASE LARGE SUBUNIT"/>
    <property type="match status" value="1"/>
</dbReference>
<gene>
    <name evidence="1" type="ORF">PQ455_11045</name>
</gene>
<sequence>MSVFKGLKVIDAASFIAAPGAATILSDFGAEVVKIEPPVVGDGLRKVFGAPNQAIADHNFIWTMAARNRRGLALDLKSPDAAPIVEALVREADVFITNLPLRQRPRLGIDYAQLAAINPRLIYASFTGYGERGAEMHKPGFDAQAFWARSGLADLVRPDAEGPPAAAANGMGDQPSGVSLYAAIVTALYRRSQTGEGGMVESSLIANGAWANAMSIQAALVGGDVVYRQPRETPRNALTNMYACADGRWFIVSLIAEDKAWPSFIEILGVPELAQDARFATRPARHANAAALTRILDGLFAIRPSDEWQTVFEAAGHTVGVVARSGDALHDLQMREAGAIIEGDANFEAKLTIDSPFHIDGLDKTKPRSAPEIGQDTDAILAGLGFAPPQIAEWRARGVVA</sequence>
<evidence type="ECO:0000313" key="1">
    <source>
        <dbReference type="EMBL" id="WCT72178.1"/>
    </source>
</evidence>
<dbReference type="Gene3D" id="3.30.1540.10">
    <property type="entry name" value="formyl-coa transferase, domain 3"/>
    <property type="match status" value="1"/>
</dbReference>
<keyword evidence="1" id="KW-0808">Transferase</keyword>
<dbReference type="Gene3D" id="3.40.50.10540">
    <property type="entry name" value="Crotonobetainyl-coa:carnitine coa-transferase, domain 1"/>
    <property type="match status" value="1"/>
</dbReference>
<dbReference type="InterPro" id="IPR003673">
    <property type="entry name" value="CoA-Trfase_fam_III"/>
</dbReference>
<dbReference type="GO" id="GO:0016740">
    <property type="term" value="F:transferase activity"/>
    <property type="evidence" value="ECO:0007669"/>
    <property type="project" value="UniProtKB-KW"/>
</dbReference>